<dbReference type="PANTHER" id="PTHR34538">
    <property type="entry name" value="EXPRESSED PROTEIN"/>
    <property type="match status" value="1"/>
</dbReference>
<reference evidence="2" key="1">
    <citation type="submission" date="2021-01" db="EMBL/GenBank/DDBJ databases">
        <title>Adiantum capillus-veneris genome.</title>
        <authorList>
            <person name="Fang Y."/>
            <person name="Liao Q."/>
        </authorList>
    </citation>
    <scope>NUCLEOTIDE SEQUENCE</scope>
    <source>
        <strain evidence="2">H3</strain>
        <tissue evidence="2">Leaf</tissue>
    </source>
</reference>
<feature type="region of interest" description="Disordered" evidence="1">
    <location>
        <begin position="1"/>
        <end position="30"/>
    </location>
</feature>
<evidence type="ECO:0000313" key="2">
    <source>
        <dbReference type="EMBL" id="KAI5075063.1"/>
    </source>
</evidence>
<proteinExistence type="predicted"/>
<accession>A0A9D4UWZ6</accession>
<evidence type="ECO:0000256" key="1">
    <source>
        <dbReference type="SAM" id="MobiDB-lite"/>
    </source>
</evidence>
<gene>
    <name evidence="2" type="ORF">GOP47_0011024</name>
</gene>
<dbReference type="AlphaFoldDB" id="A0A9D4UWZ6"/>
<sequence>RCKGLHLPQPAGQAMGTAVLEPASPPQASPRLRRQRSLASALLNRCCSVLCCYDCDSFFTQLQPPSTRDIPDSASNSPLQQRQPLPQSAHWHDNWRLLGSRRARIAVPAHDEAEAVLTDGIYMKRARWRTFFRRLRAETRRMNFSKPSPPGFHYDALSYAMNFDDGTWQQQHQSLYRSPSPAFSEALPTVSSVS</sequence>
<name>A0A9D4UWZ6_ADICA</name>
<dbReference type="EMBL" id="JABFUD020000010">
    <property type="protein sequence ID" value="KAI5075063.1"/>
    <property type="molecule type" value="Genomic_DNA"/>
</dbReference>
<comment type="caution">
    <text evidence="2">The sequence shown here is derived from an EMBL/GenBank/DDBJ whole genome shotgun (WGS) entry which is preliminary data.</text>
</comment>
<dbReference type="OrthoDB" id="692779at2759"/>
<dbReference type="Proteomes" id="UP000886520">
    <property type="component" value="Chromosome 10"/>
</dbReference>
<keyword evidence="3" id="KW-1185">Reference proteome</keyword>
<evidence type="ECO:0000313" key="3">
    <source>
        <dbReference type="Proteomes" id="UP000886520"/>
    </source>
</evidence>
<feature type="non-terminal residue" evidence="2">
    <location>
        <position position="1"/>
    </location>
</feature>
<dbReference type="PANTHER" id="PTHR34538:SF13">
    <property type="entry name" value="OS02G0637200 PROTEIN"/>
    <property type="match status" value="1"/>
</dbReference>
<feature type="region of interest" description="Disordered" evidence="1">
    <location>
        <begin position="66"/>
        <end position="87"/>
    </location>
</feature>
<protein>
    <submittedName>
        <fullName evidence="2">Uncharacterized protein</fullName>
    </submittedName>
</protein>
<feature type="compositionally biased region" description="Low complexity" evidence="1">
    <location>
        <begin position="78"/>
        <end position="87"/>
    </location>
</feature>
<organism evidence="2 3">
    <name type="scientific">Adiantum capillus-veneris</name>
    <name type="common">Maidenhair fern</name>
    <dbReference type="NCBI Taxonomy" id="13818"/>
    <lineage>
        <taxon>Eukaryota</taxon>
        <taxon>Viridiplantae</taxon>
        <taxon>Streptophyta</taxon>
        <taxon>Embryophyta</taxon>
        <taxon>Tracheophyta</taxon>
        <taxon>Polypodiopsida</taxon>
        <taxon>Polypodiidae</taxon>
        <taxon>Polypodiales</taxon>
        <taxon>Pteridineae</taxon>
        <taxon>Pteridaceae</taxon>
        <taxon>Vittarioideae</taxon>
        <taxon>Adiantum</taxon>
    </lineage>
</organism>